<keyword evidence="3" id="KW-0732">Signal</keyword>
<dbReference type="GO" id="GO:0004896">
    <property type="term" value="F:cytokine receptor activity"/>
    <property type="evidence" value="ECO:0007669"/>
    <property type="project" value="TreeGrafter"/>
</dbReference>
<keyword evidence="6" id="KW-1185">Reference proteome</keyword>
<feature type="domain" description="Fibronectin type-III" evidence="4">
    <location>
        <begin position="8"/>
        <end position="102"/>
    </location>
</feature>
<evidence type="ECO:0000256" key="3">
    <source>
        <dbReference type="SAM" id="SignalP"/>
    </source>
</evidence>
<evidence type="ECO:0000313" key="6">
    <source>
        <dbReference type="Proteomes" id="UP001152803"/>
    </source>
</evidence>
<evidence type="ECO:0000259" key="4">
    <source>
        <dbReference type="Pfam" id="PF01108"/>
    </source>
</evidence>
<dbReference type="PANTHER" id="PTHR20859">
    <property type="entry name" value="INTERFERON/INTERLEUKIN RECEPTOR"/>
    <property type="match status" value="1"/>
</dbReference>
<feature type="region of interest" description="Disordered" evidence="1">
    <location>
        <begin position="356"/>
        <end position="382"/>
    </location>
</feature>
<feature type="chain" id="PRO_5040314803" description="Fibronectin type-III domain-containing protein" evidence="3">
    <location>
        <begin position="22"/>
        <end position="416"/>
    </location>
</feature>
<dbReference type="InterPro" id="IPR036116">
    <property type="entry name" value="FN3_sf"/>
</dbReference>
<accession>A0A9Q1DZ42</accession>
<reference evidence="5" key="1">
    <citation type="journal article" date="2023" name="Science">
        <title>Genome structures resolve the early diversification of teleost fishes.</title>
        <authorList>
            <person name="Parey E."/>
            <person name="Louis A."/>
            <person name="Montfort J."/>
            <person name="Bouchez O."/>
            <person name="Roques C."/>
            <person name="Iampietro C."/>
            <person name="Lluch J."/>
            <person name="Castinel A."/>
            <person name="Donnadieu C."/>
            <person name="Desvignes T."/>
            <person name="Floi Bucao C."/>
            <person name="Jouanno E."/>
            <person name="Wen M."/>
            <person name="Mejri S."/>
            <person name="Dirks R."/>
            <person name="Jansen H."/>
            <person name="Henkel C."/>
            <person name="Chen W.J."/>
            <person name="Zahm M."/>
            <person name="Cabau C."/>
            <person name="Klopp C."/>
            <person name="Thompson A.W."/>
            <person name="Robinson-Rechavi M."/>
            <person name="Braasch I."/>
            <person name="Lecointre G."/>
            <person name="Bobe J."/>
            <person name="Postlethwait J.H."/>
            <person name="Berthelot C."/>
            <person name="Roest Crollius H."/>
            <person name="Guiguen Y."/>
        </authorList>
    </citation>
    <scope>NUCLEOTIDE SEQUENCE</scope>
    <source>
        <strain evidence="5">Concon-B</strain>
    </source>
</reference>
<dbReference type="Pfam" id="PF01108">
    <property type="entry name" value="Tissue_fac"/>
    <property type="match status" value="1"/>
</dbReference>
<dbReference type="Gene3D" id="2.60.40.10">
    <property type="entry name" value="Immunoglobulins"/>
    <property type="match status" value="2"/>
</dbReference>
<dbReference type="InterPro" id="IPR003961">
    <property type="entry name" value="FN3_dom"/>
</dbReference>
<proteinExistence type="predicted"/>
<keyword evidence="2" id="KW-0472">Membrane</keyword>
<dbReference type="Proteomes" id="UP001152803">
    <property type="component" value="Unassembled WGS sequence"/>
</dbReference>
<keyword evidence="2" id="KW-1133">Transmembrane helix</keyword>
<feature type="transmembrane region" description="Helical" evidence="2">
    <location>
        <begin position="229"/>
        <end position="258"/>
    </location>
</feature>
<organism evidence="5 6">
    <name type="scientific">Conger conger</name>
    <name type="common">Conger eel</name>
    <name type="synonym">Muraena conger</name>
    <dbReference type="NCBI Taxonomy" id="82655"/>
    <lineage>
        <taxon>Eukaryota</taxon>
        <taxon>Metazoa</taxon>
        <taxon>Chordata</taxon>
        <taxon>Craniata</taxon>
        <taxon>Vertebrata</taxon>
        <taxon>Euteleostomi</taxon>
        <taxon>Actinopterygii</taxon>
        <taxon>Neopterygii</taxon>
        <taxon>Teleostei</taxon>
        <taxon>Anguilliformes</taxon>
        <taxon>Congridae</taxon>
        <taxon>Conger</taxon>
    </lineage>
</organism>
<comment type="caution">
    <text evidence="5">The sequence shown here is derived from an EMBL/GenBank/DDBJ whole genome shotgun (WGS) entry which is preliminary data.</text>
</comment>
<keyword evidence="2" id="KW-0812">Transmembrane</keyword>
<dbReference type="PANTHER" id="PTHR20859:SF87">
    <property type="entry name" value="CYTOKINE RECEPTOR FAMILY MEMBER B13-RELATED"/>
    <property type="match status" value="1"/>
</dbReference>
<protein>
    <recommendedName>
        <fullName evidence="4">Fibronectin type-III domain-containing protein</fullName>
    </recommendedName>
</protein>
<dbReference type="SUPFAM" id="SSF49265">
    <property type="entry name" value="Fibronectin type III"/>
    <property type="match status" value="1"/>
</dbReference>
<gene>
    <name evidence="5" type="ORF">COCON_G00033500</name>
</gene>
<feature type="signal peptide" evidence="3">
    <location>
        <begin position="1"/>
        <end position="21"/>
    </location>
</feature>
<dbReference type="OrthoDB" id="9946382at2759"/>
<dbReference type="EMBL" id="JAFJMO010000002">
    <property type="protein sequence ID" value="KAJ8284500.1"/>
    <property type="molecule type" value="Genomic_DNA"/>
</dbReference>
<evidence type="ECO:0000256" key="2">
    <source>
        <dbReference type="SAM" id="Phobius"/>
    </source>
</evidence>
<evidence type="ECO:0000256" key="1">
    <source>
        <dbReference type="SAM" id="MobiDB-lite"/>
    </source>
</evidence>
<dbReference type="GO" id="GO:0005886">
    <property type="term" value="C:plasma membrane"/>
    <property type="evidence" value="ECO:0007669"/>
    <property type="project" value="TreeGrafter"/>
</dbReference>
<dbReference type="InterPro" id="IPR050650">
    <property type="entry name" value="Type-II_Cytokine-TF_Rcpt"/>
</dbReference>
<dbReference type="AlphaFoldDB" id="A0A9Q1DZ42"/>
<evidence type="ECO:0000313" key="5">
    <source>
        <dbReference type="EMBL" id="KAJ8284500.1"/>
    </source>
</evidence>
<dbReference type="InterPro" id="IPR013783">
    <property type="entry name" value="Ig-like_fold"/>
</dbReference>
<sequence>MKEGPLAYVLILIVIVQHARTLVPASLDVEVRCHNFETFANWTYDKGSLQPIFRVQILKDINNADSETNCTSLHHLNISSSVTHIYDTYYVNVSAMNGSNKSISAVSPQFSYRKDLPAEIRCMLDFPNVTLSVKGGQITFTFSHPYQVYKDTPTVKNLNRLYPNGCEECKNFKYRVGMDTLYDEKICKEEVCKGTFQVPGNSERYCISLNGTDLNTKSGMLCQLEESQIGWISVTIIIIVLCIMTGSFIVFGAIACSITRKTMPSLPKPLLPLGFKMHPENTMMPKDYNGQIVLPFVSHKPLFLTPKEEIPVDTPSLAAPHEGSRLRIGQAHLEEWNSNQEAMHLIELRDPCHKVWSDQSRQSGPAMEEPVENSSGSPLGCSLSGYDRPQVLEVEISPGDIVDGYGLNDHTSQIVF</sequence>
<name>A0A9Q1DZ42_CONCO</name>